<dbReference type="InterPro" id="IPR003607">
    <property type="entry name" value="HD/PDEase_dom"/>
</dbReference>
<feature type="domain" description="HD-GYP" evidence="2">
    <location>
        <begin position="119"/>
        <end position="314"/>
    </location>
</feature>
<evidence type="ECO:0000313" key="3">
    <source>
        <dbReference type="EMBL" id="BDQ37606.1"/>
    </source>
</evidence>
<accession>A0ABM8B1E1</accession>
<dbReference type="Pfam" id="PF13487">
    <property type="entry name" value="HD_5"/>
    <property type="match status" value="1"/>
</dbReference>
<dbReference type="InterPro" id="IPR037522">
    <property type="entry name" value="HD_GYP_dom"/>
</dbReference>
<organism evidence="3 4">
    <name type="scientific">Pseudodesulfovibrio nedwellii</name>
    <dbReference type="NCBI Taxonomy" id="2973072"/>
    <lineage>
        <taxon>Bacteria</taxon>
        <taxon>Pseudomonadati</taxon>
        <taxon>Thermodesulfobacteriota</taxon>
        <taxon>Desulfovibrionia</taxon>
        <taxon>Desulfovibrionales</taxon>
        <taxon>Desulfovibrionaceae</taxon>
    </lineage>
</organism>
<dbReference type="SMART" id="SM00471">
    <property type="entry name" value="HDc"/>
    <property type="match status" value="1"/>
</dbReference>
<proteinExistence type="predicted"/>
<dbReference type="Gene3D" id="1.10.3210.10">
    <property type="entry name" value="Hypothetical protein af1432"/>
    <property type="match status" value="1"/>
</dbReference>
<dbReference type="PROSITE" id="PS51832">
    <property type="entry name" value="HD_GYP"/>
    <property type="match status" value="1"/>
</dbReference>
<dbReference type="PROSITE" id="PS51831">
    <property type="entry name" value="HD"/>
    <property type="match status" value="1"/>
</dbReference>
<dbReference type="CDD" id="cd00077">
    <property type="entry name" value="HDc"/>
    <property type="match status" value="1"/>
</dbReference>
<keyword evidence="4" id="KW-1185">Reference proteome</keyword>
<name>A0ABM8B1E1_9BACT</name>
<dbReference type="EMBL" id="AP026709">
    <property type="protein sequence ID" value="BDQ37606.1"/>
    <property type="molecule type" value="Genomic_DNA"/>
</dbReference>
<evidence type="ECO:0000259" key="1">
    <source>
        <dbReference type="PROSITE" id="PS51831"/>
    </source>
</evidence>
<dbReference type="PANTHER" id="PTHR43155">
    <property type="entry name" value="CYCLIC DI-GMP PHOSPHODIESTERASE PA4108-RELATED"/>
    <property type="match status" value="1"/>
</dbReference>
<evidence type="ECO:0000259" key="2">
    <source>
        <dbReference type="PROSITE" id="PS51832"/>
    </source>
</evidence>
<protein>
    <submittedName>
        <fullName evidence="3">HD family phosphohydrolase</fullName>
    </submittedName>
</protein>
<dbReference type="InterPro" id="IPR021812">
    <property type="entry name" value="DUF3391"/>
</dbReference>
<reference evidence="3 4" key="1">
    <citation type="submission" date="2022-08" db="EMBL/GenBank/DDBJ databases">
        <title>Genome Sequence of the sulphate-reducing bacterium, Pseudodesulfovibrio sp. SYK.</title>
        <authorList>
            <person name="Kondo R."/>
            <person name="Kataoka T."/>
        </authorList>
    </citation>
    <scope>NUCLEOTIDE SEQUENCE [LARGE SCALE GENOMIC DNA]</scope>
    <source>
        <strain evidence="3 4">SYK</strain>
    </source>
</reference>
<dbReference type="InterPro" id="IPR006674">
    <property type="entry name" value="HD_domain"/>
</dbReference>
<dbReference type="Proteomes" id="UP001317742">
    <property type="component" value="Chromosome"/>
</dbReference>
<dbReference type="PANTHER" id="PTHR43155:SF2">
    <property type="entry name" value="CYCLIC DI-GMP PHOSPHODIESTERASE PA4108"/>
    <property type="match status" value="1"/>
</dbReference>
<evidence type="ECO:0000313" key="4">
    <source>
        <dbReference type="Proteomes" id="UP001317742"/>
    </source>
</evidence>
<dbReference type="SUPFAM" id="SSF109604">
    <property type="entry name" value="HD-domain/PDEase-like"/>
    <property type="match status" value="1"/>
</dbReference>
<feature type="domain" description="HD" evidence="1">
    <location>
        <begin position="140"/>
        <end position="263"/>
    </location>
</feature>
<sequence length="385" mass="43268">MELSSEMWKHLPYLYAHPGIISSVEEVARIKAEGYQQVFVKTENSDGQSDEERLDHLIRQREETPLSTPRTPFSEAIKTASVTYESAMTYAMRIVNDAKLGRKIDYDTAVETASAIVDSAVSNPDTLVCLSKLSSFDNYTYTHCINVAAIAVVFGEFIGMSRDDLILLGTAGMMHDLGKTTVPSRIVNKPGRLTKFECEEMKRHPVYGRTILSKNRAIPSKVLVAVRAHHEKFNGTGYPDGLTRKDIPAFARILCLADIYDALTSDRCYKHAILPNKALGIMYGMRDQDFDPTEIQLFIKCLGIFPSGSFVRLNTGNYALVFESNAQQPLYPKIKVIMDKQMRPIKAWDIDLSTQNPEAPDSVEITECADPSDYRQNLMEFMLPQ</sequence>
<dbReference type="Pfam" id="PF11871">
    <property type="entry name" value="DUF3391"/>
    <property type="match status" value="1"/>
</dbReference>
<gene>
    <name evidence="3" type="ORF">SYK_19660</name>
</gene>